<accession>H8H2G6</accession>
<name>H8H2G6_DEIGI</name>
<dbReference type="OrthoDB" id="75636at2"/>
<organism evidence="1 2">
    <name type="scientific">Deinococcus gobiensis (strain DSM 21396 / JCM 16679 / CGMCC 1.7299 / I-0)</name>
    <dbReference type="NCBI Taxonomy" id="745776"/>
    <lineage>
        <taxon>Bacteria</taxon>
        <taxon>Thermotogati</taxon>
        <taxon>Deinococcota</taxon>
        <taxon>Deinococci</taxon>
        <taxon>Deinococcales</taxon>
        <taxon>Deinococcaceae</taxon>
        <taxon>Deinococcus</taxon>
    </lineage>
</organism>
<gene>
    <name evidence="1" type="ordered locus">DGo_PB0444</name>
</gene>
<proteinExistence type="predicted"/>
<evidence type="ECO:0000313" key="1">
    <source>
        <dbReference type="EMBL" id="AFD27713.1"/>
    </source>
</evidence>
<dbReference type="AlphaFoldDB" id="H8H2G6"/>
<dbReference type="RefSeq" id="WP_014686805.1">
    <property type="nucleotide sequence ID" value="NC_017791.1"/>
</dbReference>
<dbReference type="HOGENOM" id="CLU_2116995_0_0_0"/>
<reference evidence="1 2" key="1">
    <citation type="journal article" date="2012" name="PLoS ONE">
        <title>Genome sequence and transcriptome analysis of the radioresistant bacterium Deinococcus gobiensis: insights into the extreme environmental adaptations.</title>
        <authorList>
            <person name="Yuan M."/>
            <person name="Chen M."/>
            <person name="Zhang W."/>
            <person name="Lu W."/>
            <person name="Wang J."/>
            <person name="Yang M."/>
            <person name="Zhao P."/>
            <person name="Tang R."/>
            <person name="Li X."/>
            <person name="Hao Y."/>
            <person name="Zhou Z."/>
            <person name="Zhan Y."/>
            <person name="Yu H."/>
            <person name="Teng C."/>
            <person name="Yan Y."/>
            <person name="Ping S."/>
            <person name="Wang Y."/>
            <person name="Lin M."/>
        </authorList>
    </citation>
    <scope>NUCLEOTIDE SEQUENCE [LARGE SCALE GENOMIC DNA]</scope>
    <source>
        <strain evidence="2">DSM 21396 / JCM 16679 / CGMCC 1.7299 / I-0</strain>
        <plasmid evidence="1">P2</plasmid>
    </source>
</reference>
<protein>
    <submittedName>
        <fullName evidence="1">Uncharacterized protein</fullName>
    </submittedName>
</protein>
<dbReference type="EMBL" id="CP002193">
    <property type="protein sequence ID" value="AFD27713.1"/>
    <property type="molecule type" value="Genomic_DNA"/>
</dbReference>
<keyword evidence="1" id="KW-0614">Plasmid</keyword>
<sequence length="125" mass="13243">MPPQHLTLIPVAPAGAELTFSLYGYTYRVVGRVNGEQVFWFDLSPTYAAPFDQVVHAAVRGEDASMTVPMWHTGVSSAGGVLTIHAGQTGQSTARADSTLGPEATAELGPERAGWPITGFLTARE</sequence>
<geneLocation type="plasmid" evidence="1 2">
    <name>P2</name>
</geneLocation>
<dbReference type="Proteomes" id="UP000007575">
    <property type="component" value="Plasmid P2"/>
</dbReference>
<evidence type="ECO:0000313" key="2">
    <source>
        <dbReference type="Proteomes" id="UP000007575"/>
    </source>
</evidence>
<keyword evidence="2" id="KW-1185">Reference proteome</keyword>
<dbReference type="KEGG" id="dgo:DGo_PB0444"/>